<keyword evidence="1" id="KW-0808">Transferase</keyword>
<dbReference type="KEGG" id="dfa:DFA_10506"/>
<dbReference type="GO" id="GO:0008168">
    <property type="term" value="F:methyltransferase activity"/>
    <property type="evidence" value="ECO:0007669"/>
    <property type="project" value="UniProtKB-KW"/>
</dbReference>
<keyword evidence="1" id="KW-0489">Methyltransferase</keyword>
<reference evidence="2" key="1">
    <citation type="journal article" date="2011" name="Genome Res.">
        <title>Phylogeny-wide analysis of social amoeba genomes highlights ancient origins for complex intercellular communication.</title>
        <authorList>
            <person name="Heidel A.J."/>
            <person name="Lawal H.M."/>
            <person name="Felder M."/>
            <person name="Schilde C."/>
            <person name="Helps N.R."/>
            <person name="Tunggal B."/>
            <person name="Rivero F."/>
            <person name="John U."/>
            <person name="Schleicher M."/>
            <person name="Eichinger L."/>
            <person name="Platzer M."/>
            <person name="Noegel A.A."/>
            <person name="Schaap P."/>
            <person name="Gloeckner G."/>
        </authorList>
    </citation>
    <scope>NUCLEOTIDE SEQUENCE [LARGE SCALE GENOMIC DNA]</scope>
    <source>
        <strain evidence="2">SH3</strain>
    </source>
</reference>
<dbReference type="GeneID" id="14867633"/>
<dbReference type="SUPFAM" id="SSF53335">
    <property type="entry name" value="S-adenosyl-L-methionine-dependent methyltransferases"/>
    <property type="match status" value="1"/>
</dbReference>
<dbReference type="AlphaFoldDB" id="F4QAE5"/>
<dbReference type="RefSeq" id="XP_004354406.1">
    <property type="nucleotide sequence ID" value="XM_004354354.1"/>
</dbReference>
<proteinExistence type="predicted"/>
<dbReference type="CDD" id="cd02440">
    <property type="entry name" value="AdoMet_MTases"/>
    <property type="match status" value="1"/>
</dbReference>
<organism evidence="1 2">
    <name type="scientific">Cavenderia fasciculata</name>
    <name type="common">Slime mold</name>
    <name type="synonym">Dictyostelium fasciculatum</name>
    <dbReference type="NCBI Taxonomy" id="261658"/>
    <lineage>
        <taxon>Eukaryota</taxon>
        <taxon>Amoebozoa</taxon>
        <taxon>Evosea</taxon>
        <taxon>Eumycetozoa</taxon>
        <taxon>Dictyostelia</taxon>
        <taxon>Acytosteliales</taxon>
        <taxon>Cavenderiaceae</taxon>
        <taxon>Cavenderia</taxon>
    </lineage>
</organism>
<dbReference type="Gene3D" id="3.40.50.150">
    <property type="entry name" value="Vaccinia Virus protein VP39"/>
    <property type="match status" value="1"/>
</dbReference>
<dbReference type="OMA" id="VIMFPDW"/>
<sequence length="282" mass="30693">MTTTIKLEQTSKGWDQSAEGYMDMMQKTGFTRSFAQDLLNDTIPLDGKIKQGVKVLDIATGAGAMSIITANRIKSVGGHVLATDFSSEMLKCLEKEIQKEGGINNITAQEMDGQNLTLSDNSFDFVYIVFGLMFFPDKIRGITEMFRVLKSGGTCGIATWSMTNPTAAVLIGTIAKLDPSRPPSGPSPVNSLADPVGIEQLFKQAGFVNIKVTPKEHSMECSLDEFLVFINGNPVFASAKESLPIANQHLFEQTIKEIALEIYPTGQLKLNSLAYLTTAQKP</sequence>
<dbReference type="GO" id="GO:0032259">
    <property type="term" value="P:methylation"/>
    <property type="evidence" value="ECO:0007669"/>
    <property type="project" value="UniProtKB-KW"/>
</dbReference>
<dbReference type="InterPro" id="IPR029063">
    <property type="entry name" value="SAM-dependent_MTases_sf"/>
</dbReference>
<keyword evidence="2" id="KW-1185">Reference proteome</keyword>
<dbReference type="STRING" id="1054147.F4QAE5"/>
<dbReference type="EMBL" id="GL883026">
    <property type="protein sequence ID" value="EGG15664.1"/>
    <property type="molecule type" value="Genomic_DNA"/>
</dbReference>
<name>F4QAE5_CACFS</name>
<dbReference type="PANTHER" id="PTHR43591">
    <property type="entry name" value="METHYLTRANSFERASE"/>
    <property type="match status" value="1"/>
</dbReference>
<evidence type="ECO:0000313" key="2">
    <source>
        <dbReference type="Proteomes" id="UP000007797"/>
    </source>
</evidence>
<gene>
    <name evidence="1" type="ORF">DFA_10506</name>
</gene>
<dbReference type="Pfam" id="PF01209">
    <property type="entry name" value="Ubie_methyltran"/>
    <property type="match status" value="1"/>
</dbReference>
<accession>F4QAE5</accession>
<protein>
    <submittedName>
        <fullName evidence="1">SAM dependent methyltransferase</fullName>
    </submittedName>
</protein>
<dbReference type="OrthoDB" id="18809at2759"/>
<evidence type="ECO:0000313" key="1">
    <source>
        <dbReference type="EMBL" id="EGG15664.1"/>
    </source>
</evidence>
<dbReference type="PANTHER" id="PTHR43591:SF57">
    <property type="entry name" value="METHYLTRANSFERASE DOMAIN-CONTAINING PROTEIN-RELATED"/>
    <property type="match status" value="1"/>
</dbReference>
<dbReference type="Proteomes" id="UP000007797">
    <property type="component" value="Unassembled WGS sequence"/>
</dbReference>